<sequence length="301" mass="32506">MNANELTFLKVIEAGSLKGAAEQLNTDPSSVSRKVAALERHLGVKLINRSTVRSQATEAGLVYFQGLKHIAEQQAELENRLRGLQDRPSGTLTVAAPVDFGTQFVVPVLNKMRAAYADLNVELLLGSHFEDLTANGIDVAVRVGMLPDSGLICRGLGTAERVLVASPGYLEQIDGVTDPSGLSRCQFIFYSRAQANSQVSIKKGDTTSRVKLSGGFTVNSVSAVRQLVLAGKGVHLGPRWAFEEALNIGELVALLPDYQLEGFPIHALYRSGGYVPAKIRCFIDMISQHCKHSFDSRAGAR</sequence>
<evidence type="ECO:0000256" key="3">
    <source>
        <dbReference type="ARBA" id="ARBA00023125"/>
    </source>
</evidence>
<evidence type="ECO:0000313" key="6">
    <source>
        <dbReference type="EMBL" id="KJZ05669.1"/>
    </source>
</evidence>
<organism evidence="6 7">
    <name type="scientific">Pseudoalteromonas rubra</name>
    <dbReference type="NCBI Taxonomy" id="43658"/>
    <lineage>
        <taxon>Bacteria</taxon>
        <taxon>Pseudomonadati</taxon>
        <taxon>Pseudomonadota</taxon>
        <taxon>Gammaproteobacteria</taxon>
        <taxon>Alteromonadales</taxon>
        <taxon>Pseudoalteromonadaceae</taxon>
        <taxon>Pseudoalteromonas</taxon>
    </lineage>
</organism>
<protein>
    <recommendedName>
        <fullName evidence="5">HTH lysR-type domain-containing protein</fullName>
    </recommendedName>
</protein>
<dbReference type="GO" id="GO:0003677">
    <property type="term" value="F:DNA binding"/>
    <property type="evidence" value="ECO:0007669"/>
    <property type="project" value="UniProtKB-KW"/>
</dbReference>
<dbReference type="SUPFAM" id="SSF53850">
    <property type="entry name" value="Periplasmic binding protein-like II"/>
    <property type="match status" value="1"/>
</dbReference>
<dbReference type="PANTHER" id="PTHR30537:SF80">
    <property type="entry name" value="TRANSCRIPTIONAL REGULATOR"/>
    <property type="match status" value="1"/>
</dbReference>
<dbReference type="AlphaFoldDB" id="A0A0F4QEJ0"/>
<dbReference type="Pfam" id="PF03466">
    <property type="entry name" value="LysR_substrate"/>
    <property type="match status" value="1"/>
</dbReference>
<dbReference type="InterPro" id="IPR036388">
    <property type="entry name" value="WH-like_DNA-bd_sf"/>
</dbReference>
<reference evidence="6 7" key="1">
    <citation type="journal article" date="2015" name="BMC Genomics">
        <title>Genome mining reveals unlocked bioactive potential of marine Gram-negative bacteria.</title>
        <authorList>
            <person name="Machado H."/>
            <person name="Sonnenschein E.C."/>
            <person name="Melchiorsen J."/>
            <person name="Gram L."/>
        </authorList>
    </citation>
    <scope>NUCLEOTIDE SEQUENCE [LARGE SCALE GENOMIC DNA]</scope>
    <source>
        <strain evidence="6 7">S2471</strain>
    </source>
</reference>
<dbReference type="EMBL" id="JXYA01000065">
    <property type="protein sequence ID" value="KJZ05669.1"/>
    <property type="molecule type" value="Genomic_DNA"/>
</dbReference>
<evidence type="ECO:0000256" key="2">
    <source>
        <dbReference type="ARBA" id="ARBA00023015"/>
    </source>
</evidence>
<gene>
    <name evidence="6" type="ORF">TW77_22190</name>
</gene>
<dbReference type="PANTHER" id="PTHR30537">
    <property type="entry name" value="HTH-TYPE TRANSCRIPTIONAL REGULATOR"/>
    <property type="match status" value="1"/>
</dbReference>
<dbReference type="OrthoDB" id="9786526at2"/>
<evidence type="ECO:0000313" key="7">
    <source>
        <dbReference type="Proteomes" id="UP000033452"/>
    </source>
</evidence>
<dbReference type="PATRIC" id="fig|43658.5.peg.4678"/>
<comment type="similarity">
    <text evidence="1">Belongs to the LysR transcriptional regulatory family.</text>
</comment>
<keyword evidence="4" id="KW-0804">Transcription</keyword>
<dbReference type="GO" id="GO:0003700">
    <property type="term" value="F:DNA-binding transcription factor activity"/>
    <property type="evidence" value="ECO:0007669"/>
    <property type="project" value="InterPro"/>
</dbReference>
<keyword evidence="7" id="KW-1185">Reference proteome</keyword>
<dbReference type="InterPro" id="IPR000847">
    <property type="entry name" value="LysR_HTH_N"/>
</dbReference>
<dbReference type="CDD" id="cd08422">
    <property type="entry name" value="PBP2_CrgA_like"/>
    <property type="match status" value="1"/>
</dbReference>
<dbReference type="InterPro" id="IPR005119">
    <property type="entry name" value="LysR_subst-bd"/>
</dbReference>
<evidence type="ECO:0000259" key="5">
    <source>
        <dbReference type="PROSITE" id="PS50931"/>
    </source>
</evidence>
<dbReference type="Proteomes" id="UP000033452">
    <property type="component" value="Unassembled WGS sequence"/>
</dbReference>
<dbReference type="Gene3D" id="1.10.10.10">
    <property type="entry name" value="Winged helix-like DNA-binding domain superfamily/Winged helix DNA-binding domain"/>
    <property type="match status" value="1"/>
</dbReference>
<dbReference type="InterPro" id="IPR036390">
    <property type="entry name" value="WH_DNA-bd_sf"/>
</dbReference>
<evidence type="ECO:0000256" key="1">
    <source>
        <dbReference type="ARBA" id="ARBA00009437"/>
    </source>
</evidence>
<evidence type="ECO:0000256" key="4">
    <source>
        <dbReference type="ARBA" id="ARBA00023163"/>
    </source>
</evidence>
<dbReference type="PROSITE" id="PS50931">
    <property type="entry name" value="HTH_LYSR"/>
    <property type="match status" value="1"/>
</dbReference>
<name>A0A0F4QEJ0_9GAMM</name>
<dbReference type="InterPro" id="IPR058163">
    <property type="entry name" value="LysR-type_TF_proteobact-type"/>
</dbReference>
<dbReference type="Pfam" id="PF00126">
    <property type="entry name" value="HTH_1"/>
    <property type="match status" value="1"/>
</dbReference>
<dbReference type="SUPFAM" id="SSF46785">
    <property type="entry name" value="Winged helix' DNA-binding domain"/>
    <property type="match status" value="1"/>
</dbReference>
<proteinExistence type="inferred from homology"/>
<accession>A0A0F4QEJ0</accession>
<keyword evidence="3" id="KW-0238">DNA-binding</keyword>
<comment type="caution">
    <text evidence="6">The sequence shown here is derived from an EMBL/GenBank/DDBJ whole genome shotgun (WGS) entry which is preliminary data.</text>
</comment>
<dbReference type="Gene3D" id="3.40.190.290">
    <property type="match status" value="1"/>
</dbReference>
<feature type="domain" description="HTH lysR-type" evidence="5">
    <location>
        <begin position="1"/>
        <end position="57"/>
    </location>
</feature>
<keyword evidence="2" id="KW-0805">Transcription regulation</keyword>